<reference evidence="2 3" key="1">
    <citation type="submission" date="2019-03" db="EMBL/GenBank/DDBJ databases">
        <title>First draft genome of Liparis tanakae, snailfish: a comprehensive survey of snailfish specific genes.</title>
        <authorList>
            <person name="Kim W."/>
            <person name="Song I."/>
            <person name="Jeong J.-H."/>
            <person name="Kim D."/>
            <person name="Kim S."/>
            <person name="Ryu S."/>
            <person name="Song J.Y."/>
            <person name="Lee S.K."/>
        </authorList>
    </citation>
    <scope>NUCLEOTIDE SEQUENCE [LARGE SCALE GENOMIC DNA]</scope>
    <source>
        <tissue evidence="2">Muscle</tissue>
    </source>
</reference>
<accession>A0A4Z2IU55</accession>
<evidence type="ECO:0000313" key="2">
    <source>
        <dbReference type="EMBL" id="TNN81064.1"/>
    </source>
</evidence>
<protein>
    <submittedName>
        <fullName evidence="2">Uncharacterized protein</fullName>
    </submittedName>
</protein>
<feature type="compositionally biased region" description="Polar residues" evidence="1">
    <location>
        <begin position="1"/>
        <end position="10"/>
    </location>
</feature>
<feature type="region of interest" description="Disordered" evidence="1">
    <location>
        <begin position="1"/>
        <end position="22"/>
    </location>
</feature>
<dbReference type="AlphaFoldDB" id="A0A4Z2IU55"/>
<evidence type="ECO:0000256" key="1">
    <source>
        <dbReference type="SAM" id="MobiDB-lite"/>
    </source>
</evidence>
<keyword evidence="3" id="KW-1185">Reference proteome</keyword>
<dbReference type="EMBL" id="SRLO01000049">
    <property type="protein sequence ID" value="TNN81064.1"/>
    <property type="molecule type" value="Genomic_DNA"/>
</dbReference>
<gene>
    <name evidence="2" type="ORF">EYF80_008720</name>
</gene>
<dbReference type="Proteomes" id="UP000314294">
    <property type="component" value="Unassembled WGS sequence"/>
</dbReference>
<proteinExistence type="predicted"/>
<sequence length="67" mass="7613">MQSSTLQSIRASEHRAAEHQSITLQSIRASRCRASEHHAAEHQSIALDKTDERPSYWVEELNDVLSI</sequence>
<name>A0A4Z2IU55_9TELE</name>
<evidence type="ECO:0000313" key="3">
    <source>
        <dbReference type="Proteomes" id="UP000314294"/>
    </source>
</evidence>
<comment type="caution">
    <text evidence="2">The sequence shown here is derived from an EMBL/GenBank/DDBJ whole genome shotgun (WGS) entry which is preliminary data.</text>
</comment>
<organism evidence="2 3">
    <name type="scientific">Liparis tanakae</name>
    <name type="common">Tanaka's snailfish</name>
    <dbReference type="NCBI Taxonomy" id="230148"/>
    <lineage>
        <taxon>Eukaryota</taxon>
        <taxon>Metazoa</taxon>
        <taxon>Chordata</taxon>
        <taxon>Craniata</taxon>
        <taxon>Vertebrata</taxon>
        <taxon>Euteleostomi</taxon>
        <taxon>Actinopterygii</taxon>
        <taxon>Neopterygii</taxon>
        <taxon>Teleostei</taxon>
        <taxon>Neoteleostei</taxon>
        <taxon>Acanthomorphata</taxon>
        <taxon>Eupercaria</taxon>
        <taxon>Perciformes</taxon>
        <taxon>Cottioidei</taxon>
        <taxon>Cottales</taxon>
        <taxon>Liparidae</taxon>
        <taxon>Liparis</taxon>
    </lineage>
</organism>